<comment type="caution">
    <text evidence="3">The sequence shown here is derived from an EMBL/GenBank/DDBJ whole genome shotgun (WGS) entry which is preliminary data.</text>
</comment>
<sequence length="287" mass="32411">MNNQPKRLEQLVHDLKTKKCLCCARDYPGITLDELNQYVEEHGPLVNPLFGEQPAFFIDEDHFTPYRMVVYGCAIVVAKIAELVGDWAKWSTHSGRVITGQGAFILEQTTGTRKVRMPDVAYAPRACQRNVLAQHVWACGSGPFAPTFVVEIDKLAGKGSRRQALDLKMRNDYFQHGVQLAWLIDPHPQHRIMYVYSIDAEGRVHCDGHSTWRDLDGGDVLPGFYLHKTDLDMVLHQDSGSSSEGEVDVECPYPGCGRQFTSLGPFCAHVEWHRAERARQKFLAKQS</sequence>
<dbReference type="PROSITE" id="PS50157">
    <property type="entry name" value="ZINC_FINGER_C2H2_2"/>
    <property type="match status" value="1"/>
</dbReference>
<dbReference type="InterPro" id="IPR012296">
    <property type="entry name" value="Nuclease_put_TT1808"/>
</dbReference>
<dbReference type="Proteomes" id="UP000481153">
    <property type="component" value="Unassembled WGS sequence"/>
</dbReference>
<reference evidence="3 4" key="1">
    <citation type="submission" date="2019-07" db="EMBL/GenBank/DDBJ databases">
        <title>Genomics analysis of Aphanomyces spp. identifies a new class of oomycete effector associated with host adaptation.</title>
        <authorList>
            <person name="Gaulin E."/>
        </authorList>
    </citation>
    <scope>NUCLEOTIDE SEQUENCE [LARGE SCALE GENOMIC DNA]</scope>
    <source>
        <strain evidence="3 4">ATCC 201684</strain>
    </source>
</reference>
<dbReference type="Gene3D" id="3.90.1570.10">
    <property type="entry name" value="tt1808, chain A"/>
    <property type="match status" value="1"/>
</dbReference>
<dbReference type="GO" id="GO:0006281">
    <property type="term" value="P:DNA repair"/>
    <property type="evidence" value="ECO:0007669"/>
    <property type="project" value="UniProtKB-ARBA"/>
</dbReference>
<keyword evidence="1" id="KW-0863">Zinc-finger</keyword>
<organism evidence="3 4">
    <name type="scientific">Aphanomyces euteiches</name>
    <dbReference type="NCBI Taxonomy" id="100861"/>
    <lineage>
        <taxon>Eukaryota</taxon>
        <taxon>Sar</taxon>
        <taxon>Stramenopiles</taxon>
        <taxon>Oomycota</taxon>
        <taxon>Saprolegniomycetes</taxon>
        <taxon>Saprolegniales</taxon>
        <taxon>Verrucalvaceae</taxon>
        <taxon>Aphanomyces</taxon>
    </lineage>
</organism>
<dbReference type="InterPro" id="IPR008538">
    <property type="entry name" value="Uma2"/>
</dbReference>
<keyword evidence="4" id="KW-1185">Reference proteome</keyword>
<proteinExistence type="predicted"/>
<gene>
    <name evidence="3" type="ORF">Ae201684_013591</name>
</gene>
<dbReference type="GO" id="GO:0008270">
    <property type="term" value="F:zinc ion binding"/>
    <property type="evidence" value="ECO:0007669"/>
    <property type="project" value="UniProtKB-KW"/>
</dbReference>
<feature type="domain" description="C2H2-type" evidence="2">
    <location>
        <begin position="249"/>
        <end position="278"/>
    </location>
</feature>
<evidence type="ECO:0000313" key="3">
    <source>
        <dbReference type="EMBL" id="KAF0728632.1"/>
    </source>
</evidence>
<accession>A0A6G0WMU6</accession>
<keyword evidence="1" id="KW-0479">Metal-binding</keyword>
<evidence type="ECO:0000313" key="4">
    <source>
        <dbReference type="Proteomes" id="UP000481153"/>
    </source>
</evidence>
<dbReference type="CDD" id="cd06260">
    <property type="entry name" value="DUF820-like"/>
    <property type="match status" value="1"/>
</dbReference>
<dbReference type="AlphaFoldDB" id="A0A6G0WMU6"/>
<name>A0A6G0WMU6_9STRA</name>
<dbReference type="PROSITE" id="PS00028">
    <property type="entry name" value="ZINC_FINGER_C2H2_1"/>
    <property type="match status" value="1"/>
</dbReference>
<dbReference type="InterPro" id="IPR013087">
    <property type="entry name" value="Znf_C2H2_type"/>
</dbReference>
<protein>
    <recommendedName>
        <fullName evidence="2">C2H2-type domain-containing protein</fullName>
    </recommendedName>
</protein>
<evidence type="ECO:0000259" key="2">
    <source>
        <dbReference type="PROSITE" id="PS50157"/>
    </source>
</evidence>
<evidence type="ECO:0000256" key="1">
    <source>
        <dbReference type="PROSITE-ProRule" id="PRU00042"/>
    </source>
</evidence>
<dbReference type="InterPro" id="IPR011335">
    <property type="entry name" value="Restrct_endonuc-II-like"/>
</dbReference>
<dbReference type="VEuPathDB" id="FungiDB:AeMF1_019366"/>
<dbReference type="Pfam" id="PF05685">
    <property type="entry name" value="Uma2"/>
    <property type="match status" value="1"/>
</dbReference>
<keyword evidence="1" id="KW-0862">Zinc</keyword>
<dbReference type="EMBL" id="VJMJ01000175">
    <property type="protein sequence ID" value="KAF0728632.1"/>
    <property type="molecule type" value="Genomic_DNA"/>
</dbReference>
<dbReference type="SUPFAM" id="SSF52980">
    <property type="entry name" value="Restriction endonuclease-like"/>
    <property type="match status" value="1"/>
</dbReference>